<organism evidence="2 3">
    <name type="scientific">Pholiota conissans</name>
    <dbReference type="NCBI Taxonomy" id="109636"/>
    <lineage>
        <taxon>Eukaryota</taxon>
        <taxon>Fungi</taxon>
        <taxon>Dikarya</taxon>
        <taxon>Basidiomycota</taxon>
        <taxon>Agaricomycotina</taxon>
        <taxon>Agaricomycetes</taxon>
        <taxon>Agaricomycetidae</taxon>
        <taxon>Agaricales</taxon>
        <taxon>Agaricineae</taxon>
        <taxon>Strophariaceae</taxon>
        <taxon>Pholiota</taxon>
    </lineage>
</organism>
<dbReference type="Proteomes" id="UP000807469">
    <property type="component" value="Unassembled WGS sequence"/>
</dbReference>
<gene>
    <name evidence="2" type="ORF">BDN70DRAFT_197524</name>
</gene>
<name>A0A9P5Z9K4_9AGAR</name>
<feature type="compositionally biased region" description="Basic and acidic residues" evidence="1">
    <location>
        <begin position="155"/>
        <end position="165"/>
    </location>
</feature>
<reference evidence="2" key="1">
    <citation type="submission" date="2020-11" db="EMBL/GenBank/DDBJ databases">
        <authorList>
            <consortium name="DOE Joint Genome Institute"/>
            <person name="Ahrendt S."/>
            <person name="Riley R."/>
            <person name="Andreopoulos W."/>
            <person name="Labutti K."/>
            <person name="Pangilinan J."/>
            <person name="Ruiz-Duenas F.J."/>
            <person name="Barrasa J.M."/>
            <person name="Sanchez-Garcia M."/>
            <person name="Camarero S."/>
            <person name="Miyauchi S."/>
            <person name="Serrano A."/>
            <person name="Linde D."/>
            <person name="Babiker R."/>
            <person name="Drula E."/>
            <person name="Ayuso-Fernandez I."/>
            <person name="Pacheco R."/>
            <person name="Padilla G."/>
            <person name="Ferreira P."/>
            <person name="Barriuso J."/>
            <person name="Kellner H."/>
            <person name="Castanera R."/>
            <person name="Alfaro M."/>
            <person name="Ramirez L."/>
            <person name="Pisabarro A.G."/>
            <person name="Kuo A."/>
            <person name="Tritt A."/>
            <person name="Lipzen A."/>
            <person name="He G."/>
            <person name="Yan M."/>
            <person name="Ng V."/>
            <person name="Cullen D."/>
            <person name="Martin F."/>
            <person name="Rosso M.-N."/>
            <person name="Henrissat B."/>
            <person name="Hibbett D."/>
            <person name="Martinez A.T."/>
            <person name="Grigoriev I.V."/>
        </authorList>
    </citation>
    <scope>NUCLEOTIDE SEQUENCE</scope>
    <source>
        <strain evidence="2">CIRM-BRFM 674</strain>
    </source>
</reference>
<evidence type="ECO:0000313" key="2">
    <source>
        <dbReference type="EMBL" id="KAF9484122.1"/>
    </source>
</evidence>
<evidence type="ECO:0000256" key="1">
    <source>
        <dbReference type="SAM" id="MobiDB-lite"/>
    </source>
</evidence>
<protein>
    <submittedName>
        <fullName evidence="2">Uncharacterized protein</fullName>
    </submittedName>
</protein>
<keyword evidence="3" id="KW-1185">Reference proteome</keyword>
<dbReference type="EMBL" id="MU155147">
    <property type="protein sequence ID" value="KAF9484122.1"/>
    <property type="molecule type" value="Genomic_DNA"/>
</dbReference>
<proteinExistence type="predicted"/>
<accession>A0A9P5Z9K4</accession>
<evidence type="ECO:0000313" key="3">
    <source>
        <dbReference type="Proteomes" id="UP000807469"/>
    </source>
</evidence>
<feature type="region of interest" description="Disordered" evidence="1">
    <location>
        <begin position="152"/>
        <end position="186"/>
    </location>
</feature>
<sequence length="226" mass="25372">MVSAACPPQLFVHTKGNAVYPYAEFTTTIWNKVYTTNLASNSGFFDDIISNMCCGGFGRGTSEVYSPECPPDIVIRHYTAFLLDESYMFSTAPEALGWHFHGSLRQPRPWTGDTFNIFNLSKMATFLWRHLVRRAQGLERFGEQDNVKVGGLVTRNRDETDERSGSETANSSALHRDEPNDISPRNRSLESWFEHTSGNISIYNEPGPVINGLLIVHFALSSDLLD</sequence>
<dbReference type="AlphaFoldDB" id="A0A9P5Z9K4"/>
<comment type="caution">
    <text evidence="2">The sequence shown here is derived from an EMBL/GenBank/DDBJ whole genome shotgun (WGS) entry which is preliminary data.</text>
</comment>